<evidence type="ECO:0000256" key="1">
    <source>
        <dbReference type="ARBA" id="ARBA00022448"/>
    </source>
</evidence>
<protein>
    <recommendedName>
        <fullName evidence="4">SEC7 domain-containing protein</fullName>
    </recommendedName>
</protein>
<evidence type="ECO:0000256" key="2">
    <source>
        <dbReference type="ARBA" id="ARBA00022927"/>
    </source>
</evidence>
<dbReference type="Proteomes" id="UP000001997">
    <property type="component" value="Unassembled WGS sequence"/>
</dbReference>
<evidence type="ECO:0000313" key="6">
    <source>
        <dbReference type="Proteomes" id="UP000001997"/>
    </source>
</evidence>
<dbReference type="VEuPathDB" id="FungiDB:PGUG_01921"/>
<dbReference type="Pfam" id="PF23325">
    <property type="entry name" value="TPR_28"/>
    <property type="match status" value="1"/>
</dbReference>
<dbReference type="InParanoid" id="A5DF70"/>
<dbReference type="SUPFAM" id="SSF48371">
    <property type="entry name" value="ARM repeat"/>
    <property type="match status" value="1"/>
</dbReference>
<accession>A5DF70</accession>
<dbReference type="InterPro" id="IPR035999">
    <property type="entry name" value="Sec7_dom_sf"/>
</dbReference>
<dbReference type="InterPro" id="IPR032691">
    <property type="entry name" value="Mon2/Sec7/BIG1-like_HUS"/>
</dbReference>
<keyword evidence="1" id="KW-0813">Transport</keyword>
<dbReference type="OMA" id="CRDIRHH"/>
<name>A5DF70_PICGU</name>
<evidence type="ECO:0000313" key="5">
    <source>
        <dbReference type="EMBL" id="EDK37823.2"/>
    </source>
</evidence>
<dbReference type="InterPro" id="IPR000904">
    <property type="entry name" value="Sec7_dom"/>
</dbReference>
<dbReference type="GO" id="GO:0016192">
    <property type="term" value="P:vesicle-mediated transport"/>
    <property type="evidence" value="ECO:0007669"/>
    <property type="project" value="UniProtKB-ARBA"/>
</dbReference>
<dbReference type="FunCoup" id="A5DF70">
    <property type="interactions" value="1005"/>
</dbReference>
<dbReference type="PROSITE" id="PS50190">
    <property type="entry name" value="SEC7"/>
    <property type="match status" value="1"/>
</dbReference>
<dbReference type="InterPro" id="IPR056604">
    <property type="entry name" value="GBF1-like_TPR"/>
</dbReference>
<dbReference type="STRING" id="294746.A5DF70"/>
<dbReference type="GO" id="GO:0015031">
    <property type="term" value="P:protein transport"/>
    <property type="evidence" value="ECO:0007669"/>
    <property type="project" value="UniProtKB-KW"/>
</dbReference>
<dbReference type="PANTHER" id="PTHR10663:SF388">
    <property type="entry name" value="GOLGI-SPECIFIC BREFELDIN A-RESISTANCE GUANINE NUCLEOTIDE EXCHANGE FACTOR 1"/>
    <property type="match status" value="1"/>
</dbReference>
<keyword evidence="2" id="KW-0653">Protein transport</keyword>
<gene>
    <name evidence="5" type="ORF">PGUG_01921</name>
</gene>
<dbReference type="GO" id="GO:0005794">
    <property type="term" value="C:Golgi apparatus"/>
    <property type="evidence" value="ECO:0007669"/>
    <property type="project" value="UniProtKB-ARBA"/>
</dbReference>
<feature type="compositionally biased region" description="Basic and acidic residues" evidence="3">
    <location>
        <begin position="1495"/>
        <end position="1514"/>
    </location>
</feature>
<dbReference type="Pfam" id="PF16213">
    <property type="entry name" value="DCB"/>
    <property type="match status" value="1"/>
</dbReference>
<dbReference type="SUPFAM" id="SSF48425">
    <property type="entry name" value="Sec7 domain"/>
    <property type="match status" value="1"/>
</dbReference>
<feature type="region of interest" description="Disordered" evidence="3">
    <location>
        <begin position="1495"/>
        <end position="1521"/>
    </location>
</feature>
<dbReference type="InterPro" id="IPR032629">
    <property type="entry name" value="DCB_dom"/>
</dbReference>
<dbReference type="GeneID" id="5128159"/>
<dbReference type="Pfam" id="PF01369">
    <property type="entry name" value="Sec7"/>
    <property type="match status" value="1"/>
</dbReference>
<evidence type="ECO:0000256" key="3">
    <source>
        <dbReference type="SAM" id="MobiDB-lite"/>
    </source>
</evidence>
<feature type="domain" description="SEC7" evidence="4">
    <location>
        <begin position="557"/>
        <end position="773"/>
    </location>
</feature>
<dbReference type="GO" id="GO:0032012">
    <property type="term" value="P:regulation of ARF protein signal transduction"/>
    <property type="evidence" value="ECO:0007669"/>
    <property type="project" value="InterPro"/>
</dbReference>
<dbReference type="InterPro" id="IPR023394">
    <property type="entry name" value="Sec7_C_sf"/>
</dbReference>
<dbReference type="GO" id="GO:0005085">
    <property type="term" value="F:guanyl-nucleotide exchange factor activity"/>
    <property type="evidence" value="ECO:0007669"/>
    <property type="project" value="InterPro"/>
</dbReference>
<dbReference type="HOGENOM" id="CLU_001204_3_1_1"/>
<evidence type="ECO:0000259" key="4">
    <source>
        <dbReference type="PROSITE" id="PS50190"/>
    </source>
</evidence>
<dbReference type="KEGG" id="pgu:PGUG_01921"/>
<organism evidence="5 6">
    <name type="scientific">Meyerozyma guilliermondii (strain ATCC 6260 / CBS 566 / DSM 6381 / JCM 1539 / NBRC 10279 / NRRL Y-324)</name>
    <name type="common">Yeast</name>
    <name type="synonym">Candida guilliermondii</name>
    <dbReference type="NCBI Taxonomy" id="294746"/>
    <lineage>
        <taxon>Eukaryota</taxon>
        <taxon>Fungi</taxon>
        <taxon>Dikarya</taxon>
        <taxon>Ascomycota</taxon>
        <taxon>Saccharomycotina</taxon>
        <taxon>Pichiomycetes</taxon>
        <taxon>Debaryomycetaceae</taxon>
        <taxon>Meyerozyma</taxon>
    </lineage>
</organism>
<dbReference type="Gene3D" id="1.10.1000.11">
    <property type="entry name" value="Arf Nucleotide-binding Site Opener,domain 2"/>
    <property type="match status" value="1"/>
</dbReference>
<dbReference type="EMBL" id="CH408156">
    <property type="protein sequence ID" value="EDK37823.2"/>
    <property type="molecule type" value="Genomic_DNA"/>
</dbReference>
<dbReference type="Gene3D" id="1.10.220.20">
    <property type="match status" value="1"/>
</dbReference>
<reference evidence="5 6" key="1">
    <citation type="journal article" date="2009" name="Nature">
        <title>Evolution of pathogenicity and sexual reproduction in eight Candida genomes.</title>
        <authorList>
            <person name="Butler G."/>
            <person name="Rasmussen M.D."/>
            <person name="Lin M.F."/>
            <person name="Santos M.A."/>
            <person name="Sakthikumar S."/>
            <person name="Munro C.A."/>
            <person name="Rheinbay E."/>
            <person name="Grabherr M."/>
            <person name="Forche A."/>
            <person name="Reedy J.L."/>
            <person name="Agrafioti I."/>
            <person name="Arnaud M.B."/>
            <person name="Bates S."/>
            <person name="Brown A.J."/>
            <person name="Brunke S."/>
            <person name="Costanzo M.C."/>
            <person name="Fitzpatrick D.A."/>
            <person name="de Groot P.W."/>
            <person name="Harris D."/>
            <person name="Hoyer L.L."/>
            <person name="Hube B."/>
            <person name="Klis F.M."/>
            <person name="Kodira C."/>
            <person name="Lennard N."/>
            <person name="Logue M.E."/>
            <person name="Martin R."/>
            <person name="Neiman A.M."/>
            <person name="Nikolaou E."/>
            <person name="Quail M.A."/>
            <person name="Quinn J."/>
            <person name="Santos M.C."/>
            <person name="Schmitzberger F.F."/>
            <person name="Sherlock G."/>
            <person name="Shah P."/>
            <person name="Silverstein K.A."/>
            <person name="Skrzypek M.S."/>
            <person name="Soll D."/>
            <person name="Staggs R."/>
            <person name="Stansfield I."/>
            <person name="Stumpf M.P."/>
            <person name="Sudbery P.E."/>
            <person name="Srikantha T."/>
            <person name="Zeng Q."/>
            <person name="Berman J."/>
            <person name="Berriman M."/>
            <person name="Heitman J."/>
            <person name="Gow N.A."/>
            <person name="Lorenz M.C."/>
            <person name="Birren B.W."/>
            <person name="Kellis M."/>
            <person name="Cuomo C.A."/>
        </authorList>
    </citation>
    <scope>NUCLEOTIDE SEQUENCE [LARGE SCALE GENOMIC DNA]</scope>
    <source>
        <strain evidence="6">ATCC 6260 / CBS 566 / DSM 6381 / JCM 1539 / NBRC 10279 / NRRL Y-324</strain>
    </source>
</reference>
<dbReference type="CDD" id="cd00171">
    <property type="entry name" value="Sec7"/>
    <property type="match status" value="1"/>
</dbReference>
<feature type="compositionally biased region" description="Basic and acidic residues" evidence="3">
    <location>
        <begin position="275"/>
        <end position="301"/>
    </location>
</feature>
<proteinExistence type="predicted"/>
<sequence>MSVLSSSVDPVTLMISECMTISSAMRKVSLWSQTGMAAILGAGDLFVDDEAITRGIGFGSSGSRHAVSNDNPLLSSFIQLRSMLTDSQDVCKLDSLTLLQPFLMVIKSSSTSGRITALALSSLQKFIRYDIINIHSKNVQNAMVQIVTSLTHCRFEAADQNSDDAVLLKVLRLLESILESPLSNLLPNEIVSEVVQTCLSLACNKKRSEVLRRAAEMTMASMTLRIFSQLRIIEPPKHQTEDEIPSSFDATKLPEDVIGAGGPSTREQTPALSTKDSKEEPESDAKEHENSAEIPENKEPPKTGTEVEAESVEPFGLHCITELMSILISMIAPSNQYQHMESTRVFALVLINNAIEVSGRDIPRHSPLMVLVSDSVAKHVLQIITTTESPPLLEAALQLFTTMAIVLGDHLKAQLELTLTLLFRTILPEAETKSIPEKQKSNQSNSSVVKSNDSSITSRSAASKERLVESLSLLWTRSPLFFTNLFIDFDCNFERSDLALSFLNFLCNLSLPESAIATTDNVPPLCLEGILTFIGGVNERIKQLPDGQDLDNLPIHDFIKNKEMKTSFIKCTDKFNVKPKEGIKQLAEKGFIKDANDPDSLAAFFFERSGRLNKKTLGEYLAKPENIEVLKAFINRFDFSGSRPDEALRMLLKAFRLPGEAQQIDRVVECFADRYVSCLEAECEQRNEKYGKDEKEEGKDIALSDEEEPVYPTRDAVFILSFSIILLNTDLHSSKIKKQMDFDAYKTNLRGFYYGGNFPPWYLSKIYNSIKDREIIMPEEHHGTDKWFDDAWNNMIATQARPSASLDIQHSNQSGENTVGSSNKYDLLQICQFDQYLFQNAMEKIIHTLVSVFNSASDDHVITRLMASIDKCANICMYSDHTEAIDTLIGLLAESTLLTKKQYRIGNLDENMREDIPITQLKIDKKDNPITVSEMAVFFGRDFKAQISTVVLFRLVKKTGCKVTDSWTKVVKVILTILENCLLDPNLFVDFQRKVNLTPLPKVKPKYIINRVKPLNNSGIFSTFSSFLKGYSDDPPEPSDQEIESTLSTIDCINSLNIPAVLETVAKGDIEDLKKLVYFCLDNIPDFDSESKRYYEPEVLFIFEISVCFSLLSDDQEVINDVLSQVSEMKDFKEFSKKGVLRLCSYTFLLLRKSNNLDSSPILTSTIQKMLSLEKETISKHGSQALKPLLSLVDDDTMFKDSLMGDEDFWKLLRSYGSIPVHSKEVFEYASSLVKSNISGVNSKNYMPFLALLDELSSLGAAGSRLEQENERRVKAGEETEKESELVLEILEVSKKSISLTAELASIKSITEKELKNKEFGYSLIQALAHQCFNPCREIRSYALTTSQPIIMTAESAYDGITPLGVFEFGLFPLLTELSKPEVLQTDPNGFSRTHAEVLSLVGKVFLKYYNTFSGEELEKVWLRILDGFIALQNLESKFSKNKEPLRESGSEVLKNMVLVLNSADVLVPRNEALWNETWSKIDGIFPELREEVKTPEVTEKIETSEPAPAKEDGVTSAPTE</sequence>
<dbReference type="SMART" id="SM00222">
    <property type="entry name" value="Sec7"/>
    <property type="match status" value="1"/>
</dbReference>
<feature type="compositionally biased region" description="Polar residues" evidence="3">
    <location>
        <begin position="265"/>
        <end position="274"/>
    </location>
</feature>
<dbReference type="eggNOG" id="KOG0928">
    <property type="taxonomic scope" value="Eukaryota"/>
</dbReference>
<dbReference type="OrthoDB" id="10258608at2759"/>
<keyword evidence="6" id="KW-1185">Reference proteome</keyword>
<dbReference type="InterPro" id="IPR016024">
    <property type="entry name" value="ARM-type_fold"/>
</dbReference>
<dbReference type="PANTHER" id="PTHR10663">
    <property type="entry name" value="GUANYL-NUCLEOTIDE EXCHANGE FACTOR"/>
    <property type="match status" value="1"/>
</dbReference>
<dbReference type="Pfam" id="PF12783">
    <property type="entry name" value="Sec7-like_HUS"/>
    <property type="match status" value="1"/>
</dbReference>
<feature type="region of interest" description="Disordered" evidence="3">
    <location>
        <begin position="238"/>
        <end position="309"/>
    </location>
</feature>
<dbReference type="RefSeq" id="XP_001486250.2">
    <property type="nucleotide sequence ID" value="XM_001486200.1"/>
</dbReference>